<dbReference type="PANTHER" id="PTHR46566:SF5">
    <property type="entry name" value="1-PHOSPHOFRUCTOKINASE"/>
    <property type="match status" value="1"/>
</dbReference>
<evidence type="ECO:0000256" key="4">
    <source>
        <dbReference type="ARBA" id="ARBA00022777"/>
    </source>
</evidence>
<keyword evidence="9" id="KW-1185">Reference proteome</keyword>
<dbReference type="PROSITE" id="PS00584">
    <property type="entry name" value="PFKB_KINASES_2"/>
    <property type="match status" value="1"/>
</dbReference>
<dbReference type="CDD" id="cd01164">
    <property type="entry name" value="FruK_PfkB_like"/>
    <property type="match status" value="1"/>
</dbReference>
<evidence type="ECO:0000256" key="5">
    <source>
        <dbReference type="ARBA" id="ARBA00022840"/>
    </source>
</evidence>
<evidence type="ECO:0000313" key="8">
    <source>
        <dbReference type="EMBL" id="MDR7329512.1"/>
    </source>
</evidence>
<dbReference type="EC" id="2.7.1.56" evidence="8"/>
<dbReference type="PIRSF" id="PIRSF000535">
    <property type="entry name" value="1PFK/6PFK/LacC"/>
    <property type="match status" value="1"/>
</dbReference>
<protein>
    <submittedName>
        <fullName evidence="8">1-phosphofructokinase</fullName>
        <ecNumber evidence="8">2.7.1.56</ecNumber>
    </submittedName>
</protein>
<organism evidence="8 9">
    <name type="scientific">Corynebacterium guangdongense</name>
    <dbReference type="NCBI Taxonomy" id="1783348"/>
    <lineage>
        <taxon>Bacteria</taxon>
        <taxon>Bacillati</taxon>
        <taxon>Actinomycetota</taxon>
        <taxon>Actinomycetes</taxon>
        <taxon>Mycobacteriales</taxon>
        <taxon>Corynebacteriaceae</taxon>
        <taxon>Corynebacterium</taxon>
    </lineage>
</organism>
<dbReference type="InterPro" id="IPR029056">
    <property type="entry name" value="Ribokinase-like"/>
</dbReference>
<dbReference type="InterPro" id="IPR017583">
    <property type="entry name" value="Tagatose/fructose_Pkinase"/>
</dbReference>
<comment type="caution">
    <text evidence="8">The sequence shown here is derived from an EMBL/GenBank/DDBJ whole genome shotgun (WGS) entry which is preliminary data.</text>
</comment>
<evidence type="ECO:0000259" key="7">
    <source>
        <dbReference type="Pfam" id="PF00294"/>
    </source>
</evidence>
<dbReference type="Proteomes" id="UP001180840">
    <property type="component" value="Unassembled WGS sequence"/>
</dbReference>
<gene>
    <name evidence="8" type="ORF">J2S39_001188</name>
</gene>
<dbReference type="RefSeq" id="WP_290194331.1">
    <property type="nucleotide sequence ID" value="NZ_CP047654.1"/>
</dbReference>
<name>A0ABU1ZX49_9CORY</name>
<dbReference type="SUPFAM" id="SSF53613">
    <property type="entry name" value="Ribokinase-like"/>
    <property type="match status" value="1"/>
</dbReference>
<feature type="domain" description="Carbohydrate kinase PfkB" evidence="7">
    <location>
        <begin position="9"/>
        <end position="310"/>
    </location>
</feature>
<dbReference type="Pfam" id="PF00294">
    <property type="entry name" value="PfkB"/>
    <property type="match status" value="1"/>
</dbReference>
<keyword evidence="5" id="KW-0067">ATP-binding</keyword>
<dbReference type="NCBIfam" id="TIGR03168">
    <property type="entry name" value="1-PFK"/>
    <property type="match status" value="1"/>
</dbReference>
<dbReference type="PANTHER" id="PTHR46566">
    <property type="entry name" value="1-PHOSPHOFRUCTOKINASE-RELATED"/>
    <property type="match status" value="1"/>
</dbReference>
<evidence type="ECO:0000256" key="3">
    <source>
        <dbReference type="ARBA" id="ARBA00022741"/>
    </source>
</evidence>
<reference evidence="8" key="1">
    <citation type="submission" date="2023-07" db="EMBL/GenBank/DDBJ databases">
        <title>Sequencing the genomes of 1000 actinobacteria strains.</title>
        <authorList>
            <person name="Klenk H.-P."/>
        </authorList>
    </citation>
    <scope>NUCLEOTIDE SEQUENCE</scope>
    <source>
        <strain evidence="8">DSM 107476</strain>
    </source>
</reference>
<dbReference type="InterPro" id="IPR002173">
    <property type="entry name" value="Carboh/pur_kinase_PfkB_CS"/>
</dbReference>
<accession>A0ABU1ZX49</accession>
<evidence type="ECO:0000256" key="2">
    <source>
        <dbReference type="ARBA" id="ARBA00022679"/>
    </source>
</evidence>
<sequence>MITTLTPNPSIDQTMALSEELHRGRVHRPHEVTRTAGGKGINVTRAIALAGRSSVAVFPAPANDPFIALALESGFRFHNVDVHDLVRICMTVTEPDGTTTKFNGPGARLSANEADLLVQDFLISSYNASSVVLAGSLPPGLDMDWYSTVIEQVRAQRPEIFIAVDTSGEALWETVHGSATGTPDLIKPNSAELATLVGSDWSGDDMEAAAAEGDFAPVVAATAALRDQGISQVLVTLGGAGALLATEEGSWHASLSEPVTVVSTVGAGDAALAGYLMALHSRRSLPVALAQSVAYGTAAISLPGTQMPTPQHADARLINVVPVTV</sequence>
<evidence type="ECO:0000256" key="6">
    <source>
        <dbReference type="PIRNR" id="PIRNR000535"/>
    </source>
</evidence>
<evidence type="ECO:0000313" key="9">
    <source>
        <dbReference type="Proteomes" id="UP001180840"/>
    </source>
</evidence>
<dbReference type="Gene3D" id="3.40.1190.20">
    <property type="match status" value="1"/>
</dbReference>
<evidence type="ECO:0000256" key="1">
    <source>
        <dbReference type="ARBA" id="ARBA00010688"/>
    </source>
</evidence>
<dbReference type="EMBL" id="JAVDXZ010000001">
    <property type="protein sequence ID" value="MDR7329512.1"/>
    <property type="molecule type" value="Genomic_DNA"/>
</dbReference>
<keyword evidence="3" id="KW-0547">Nucleotide-binding</keyword>
<proteinExistence type="inferred from homology"/>
<dbReference type="GO" id="GO:0008662">
    <property type="term" value="F:1-phosphofructokinase activity"/>
    <property type="evidence" value="ECO:0007669"/>
    <property type="project" value="UniProtKB-EC"/>
</dbReference>
<keyword evidence="4" id="KW-0418">Kinase</keyword>
<dbReference type="InterPro" id="IPR011611">
    <property type="entry name" value="PfkB_dom"/>
</dbReference>
<keyword evidence="2 6" id="KW-0808">Transferase</keyword>
<comment type="similarity">
    <text evidence="1">Belongs to the carbohydrate kinase PfkB family.</text>
</comment>